<keyword evidence="4" id="KW-0804">Transcription</keyword>
<sequence length="182" mass="20361">MEVVETHSGSGHQFSEAYLGNLVAVYLGGYDNEEKAARAYDLVALKYWGPSAPTNFPAINYASEIKRMKGLTREQVIASVRRNSSAFSRGRGVTRHHKLQRGQARIGRLDGNKDLYLGTFGTQEEAAEAYDIASIRFRGLRAVTNFDINRYDVNKYLVRHIGTKTNLRLSGRGGRNSLFKSN</sequence>
<evidence type="ECO:0000256" key="5">
    <source>
        <dbReference type="ARBA" id="ARBA00023242"/>
    </source>
</evidence>
<organism evidence="8 9">
    <name type="scientific">Panicum miliaceum</name>
    <name type="common">Proso millet</name>
    <name type="synonym">Broomcorn millet</name>
    <dbReference type="NCBI Taxonomy" id="4540"/>
    <lineage>
        <taxon>Eukaryota</taxon>
        <taxon>Viridiplantae</taxon>
        <taxon>Streptophyta</taxon>
        <taxon>Embryophyta</taxon>
        <taxon>Tracheophyta</taxon>
        <taxon>Spermatophyta</taxon>
        <taxon>Magnoliopsida</taxon>
        <taxon>Liliopsida</taxon>
        <taxon>Poales</taxon>
        <taxon>Poaceae</taxon>
        <taxon>PACMAD clade</taxon>
        <taxon>Panicoideae</taxon>
        <taxon>Panicodae</taxon>
        <taxon>Paniceae</taxon>
        <taxon>Panicinae</taxon>
        <taxon>Panicum</taxon>
        <taxon>Panicum sect. Panicum</taxon>
    </lineage>
</organism>
<reference evidence="9" key="1">
    <citation type="journal article" date="2019" name="Nat. Commun.">
        <title>The genome of broomcorn millet.</title>
        <authorList>
            <person name="Zou C."/>
            <person name="Miki D."/>
            <person name="Li D."/>
            <person name="Tang Q."/>
            <person name="Xiao L."/>
            <person name="Rajput S."/>
            <person name="Deng P."/>
            <person name="Jia W."/>
            <person name="Huang R."/>
            <person name="Zhang M."/>
            <person name="Sun Y."/>
            <person name="Hu J."/>
            <person name="Fu X."/>
            <person name="Schnable P.S."/>
            <person name="Li F."/>
            <person name="Zhang H."/>
            <person name="Feng B."/>
            <person name="Zhu X."/>
            <person name="Liu R."/>
            <person name="Schnable J.C."/>
            <person name="Zhu J.-K."/>
            <person name="Zhang H."/>
        </authorList>
    </citation>
    <scope>NUCLEOTIDE SEQUENCE [LARGE SCALE GENOMIC DNA]</scope>
</reference>
<feature type="domain" description="AP2/ERF" evidence="7">
    <location>
        <begin position="1"/>
        <end position="57"/>
    </location>
</feature>
<dbReference type="CDD" id="cd00018">
    <property type="entry name" value="AP2"/>
    <property type="match status" value="1"/>
</dbReference>
<dbReference type="PROSITE" id="PS51032">
    <property type="entry name" value="AP2_ERF"/>
    <property type="match status" value="2"/>
</dbReference>
<comment type="caution">
    <text evidence="8">The sequence shown here is derived from an EMBL/GenBank/DDBJ whole genome shotgun (WGS) entry which is preliminary data.</text>
</comment>
<keyword evidence="9" id="KW-1185">Reference proteome</keyword>
<keyword evidence="3" id="KW-0238">DNA-binding</keyword>
<dbReference type="InterPro" id="IPR036955">
    <property type="entry name" value="AP2/ERF_dom_sf"/>
</dbReference>
<dbReference type="SUPFAM" id="SSF54171">
    <property type="entry name" value="DNA-binding domain"/>
    <property type="match status" value="2"/>
</dbReference>
<dbReference type="PANTHER" id="PTHR32467">
    <property type="entry name" value="AP2-LIKE ETHYLENE-RESPONSIVE TRANSCRIPTION FACTOR"/>
    <property type="match status" value="1"/>
</dbReference>
<comment type="subcellular location">
    <subcellularLocation>
        <location evidence="1">Nucleus</location>
    </subcellularLocation>
</comment>
<evidence type="ECO:0000313" key="9">
    <source>
        <dbReference type="Proteomes" id="UP000275267"/>
    </source>
</evidence>
<gene>
    <name evidence="8" type="ORF">C2845_PM13G12500</name>
</gene>
<evidence type="ECO:0000256" key="6">
    <source>
        <dbReference type="ARBA" id="ARBA00037973"/>
    </source>
</evidence>
<dbReference type="EMBL" id="PQIB02000008">
    <property type="protein sequence ID" value="RLN04358.1"/>
    <property type="molecule type" value="Genomic_DNA"/>
</dbReference>
<dbReference type="InterPro" id="IPR016177">
    <property type="entry name" value="DNA-bd_dom_sf"/>
</dbReference>
<comment type="similarity">
    <text evidence="6">Belongs to the AP2/ERF transcription factor family. AP2 subfamily.</text>
</comment>
<dbReference type="OrthoDB" id="207175at2759"/>
<evidence type="ECO:0000313" key="8">
    <source>
        <dbReference type="EMBL" id="RLN04358.1"/>
    </source>
</evidence>
<proteinExistence type="inferred from homology"/>
<dbReference type="GO" id="GO:0003700">
    <property type="term" value="F:DNA-binding transcription factor activity"/>
    <property type="evidence" value="ECO:0007669"/>
    <property type="project" value="InterPro"/>
</dbReference>
<dbReference type="AlphaFoldDB" id="A0A3L6RJV0"/>
<accession>A0A3L6RJV0</accession>
<dbReference type="GO" id="GO:0003677">
    <property type="term" value="F:DNA binding"/>
    <property type="evidence" value="ECO:0007669"/>
    <property type="project" value="UniProtKB-KW"/>
</dbReference>
<evidence type="ECO:0000256" key="2">
    <source>
        <dbReference type="ARBA" id="ARBA00023015"/>
    </source>
</evidence>
<dbReference type="STRING" id="4540.A0A3L6RJV0"/>
<evidence type="ECO:0000256" key="4">
    <source>
        <dbReference type="ARBA" id="ARBA00023163"/>
    </source>
</evidence>
<keyword evidence="2" id="KW-0805">Transcription regulation</keyword>
<feature type="domain" description="AP2/ERF" evidence="7">
    <location>
        <begin position="89"/>
        <end position="147"/>
    </location>
</feature>
<evidence type="ECO:0000256" key="1">
    <source>
        <dbReference type="ARBA" id="ARBA00004123"/>
    </source>
</evidence>
<dbReference type="Proteomes" id="UP000275267">
    <property type="component" value="Unassembled WGS sequence"/>
</dbReference>
<dbReference type="GO" id="GO:0005634">
    <property type="term" value="C:nucleus"/>
    <property type="evidence" value="ECO:0007669"/>
    <property type="project" value="UniProtKB-SubCell"/>
</dbReference>
<evidence type="ECO:0000259" key="7">
    <source>
        <dbReference type="PROSITE" id="PS51032"/>
    </source>
</evidence>
<dbReference type="SMART" id="SM00380">
    <property type="entry name" value="AP2"/>
    <property type="match status" value="2"/>
</dbReference>
<evidence type="ECO:0000256" key="3">
    <source>
        <dbReference type="ARBA" id="ARBA00023125"/>
    </source>
</evidence>
<protein>
    <recommendedName>
        <fullName evidence="7">AP2/ERF domain-containing protein</fullName>
    </recommendedName>
</protein>
<dbReference type="InterPro" id="IPR001471">
    <property type="entry name" value="AP2/ERF_dom"/>
</dbReference>
<dbReference type="Gene3D" id="3.30.730.10">
    <property type="entry name" value="AP2/ERF domain"/>
    <property type="match status" value="2"/>
</dbReference>
<dbReference type="PANTHER" id="PTHR32467:SF99">
    <property type="entry name" value="AP2-LIKE ETHYLENE-RESPONSIVE TRANSCRIPTION FACTOR AIL5"/>
    <property type="match status" value="1"/>
</dbReference>
<name>A0A3L6RJV0_PANMI</name>
<keyword evidence="5" id="KW-0539">Nucleus</keyword>